<feature type="chain" id="PRO_5020589729" evidence="1">
    <location>
        <begin position="29"/>
        <end position="94"/>
    </location>
</feature>
<proteinExistence type="predicted"/>
<keyword evidence="3" id="KW-1185">Reference proteome</keyword>
<keyword evidence="1" id="KW-0732">Signal</keyword>
<evidence type="ECO:0000313" key="3">
    <source>
        <dbReference type="Proteomes" id="UP000307602"/>
    </source>
</evidence>
<evidence type="ECO:0000256" key="1">
    <source>
        <dbReference type="SAM" id="SignalP"/>
    </source>
</evidence>
<dbReference type="AlphaFoldDB" id="A0A4S1E114"/>
<dbReference type="InterPro" id="IPR045391">
    <property type="entry name" value="DUF6520"/>
</dbReference>
<dbReference type="OrthoDB" id="1179119at2"/>
<sequence>MKSKKKKVIVHVFAIMLAISLCSFTTNRDVTKTAYYDDPYIPEIQSTTIDCELCSVTGTGDLCTIQVGPFQFQLYCTPDLDTIPNNELRRIDPC</sequence>
<feature type="signal peptide" evidence="1">
    <location>
        <begin position="1"/>
        <end position="28"/>
    </location>
</feature>
<reference evidence="2 3" key="1">
    <citation type="submission" date="2019-04" db="EMBL/GenBank/DDBJ databases">
        <authorList>
            <person name="Liu A."/>
        </authorList>
    </citation>
    <scope>NUCLEOTIDE SEQUENCE [LARGE SCALE GENOMIC DNA]</scope>
    <source>
        <strain evidence="2 3">RZ03</strain>
    </source>
</reference>
<name>A0A4S1E114_9FLAO</name>
<dbReference type="Pfam" id="PF20130">
    <property type="entry name" value="DUF6520"/>
    <property type="match status" value="1"/>
</dbReference>
<dbReference type="Proteomes" id="UP000307602">
    <property type="component" value="Unassembled WGS sequence"/>
</dbReference>
<comment type="caution">
    <text evidence="2">The sequence shown here is derived from an EMBL/GenBank/DDBJ whole genome shotgun (WGS) entry which is preliminary data.</text>
</comment>
<dbReference type="EMBL" id="SRSO01000006">
    <property type="protein sequence ID" value="TGV03608.1"/>
    <property type="molecule type" value="Genomic_DNA"/>
</dbReference>
<protein>
    <submittedName>
        <fullName evidence="2">Uncharacterized protein</fullName>
    </submittedName>
</protein>
<gene>
    <name evidence="2" type="ORF">EM932_06165</name>
</gene>
<accession>A0A4S1E114</accession>
<organism evidence="2 3">
    <name type="scientific">Flavivirga rizhaonensis</name>
    <dbReference type="NCBI Taxonomy" id="2559571"/>
    <lineage>
        <taxon>Bacteria</taxon>
        <taxon>Pseudomonadati</taxon>
        <taxon>Bacteroidota</taxon>
        <taxon>Flavobacteriia</taxon>
        <taxon>Flavobacteriales</taxon>
        <taxon>Flavobacteriaceae</taxon>
        <taxon>Flavivirga</taxon>
    </lineage>
</organism>
<dbReference type="RefSeq" id="WP_135876302.1">
    <property type="nucleotide sequence ID" value="NZ_SRSO01000006.1"/>
</dbReference>
<evidence type="ECO:0000313" key="2">
    <source>
        <dbReference type="EMBL" id="TGV03608.1"/>
    </source>
</evidence>